<evidence type="ECO:0000313" key="2">
    <source>
        <dbReference type="EMBL" id="KAA8632758.1"/>
    </source>
</evidence>
<feature type="compositionally biased region" description="Acidic residues" evidence="1">
    <location>
        <begin position="79"/>
        <end position="100"/>
    </location>
</feature>
<reference evidence="2 3" key="1">
    <citation type="submission" date="2017-07" db="EMBL/GenBank/DDBJ databases">
        <title>Genome sequence of the Sordaria macrospora wild type strain R19027.</title>
        <authorList>
            <person name="Nowrousian M."/>
            <person name="Teichert I."/>
            <person name="Kueck U."/>
        </authorList>
    </citation>
    <scope>NUCLEOTIDE SEQUENCE [LARGE SCALE GENOMIC DNA]</scope>
    <source>
        <strain evidence="2 3">R19027</strain>
        <tissue evidence="2">Mycelium</tissue>
    </source>
</reference>
<proteinExistence type="predicted"/>
<dbReference type="VEuPathDB" id="FungiDB:SMAC_01053"/>
<evidence type="ECO:0000313" key="3">
    <source>
        <dbReference type="Proteomes" id="UP000433876"/>
    </source>
</evidence>
<feature type="compositionally biased region" description="Acidic residues" evidence="1">
    <location>
        <begin position="108"/>
        <end position="122"/>
    </location>
</feature>
<comment type="caution">
    <text evidence="2">The sequence shown here is derived from an EMBL/GenBank/DDBJ whole genome shotgun (WGS) entry which is preliminary data.</text>
</comment>
<protein>
    <submittedName>
        <fullName evidence="2">Uncharacterized protein</fullName>
    </submittedName>
</protein>
<dbReference type="EMBL" id="NMPR01000048">
    <property type="protein sequence ID" value="KAA8632758.1"/>
    <property type="molecule type" value="Genomic_DNA"/>
</dbReference>
<accession>A0A8S8ZTI4</accession>
<dbReference type="Proteomes" id="UP000433876">
    <property type="component" value="Unassembled WGS sequence"/>
</dbReference>
<gene>
    <name evidence="2" type="ORF">SMACR_01053</name>
</gene>
<feature type="region of interest" description="Disordered" evidence="1">
    <location>
        <begin position="79"/>
        <end position="122"/>
    </location>
</feature>
<name>A0A8S8ZTI4_SORMA</name>
<evidence type="ECO:0000256" key="1">
    <source>
        <dbReference type="SAM" id="MobiDB-lite"/>
    </source>
</evidence>
<sequence length="122" mass="14081">MAGIGITGVGNFRPYTFQALFLAIIEARQRFLRFAEENLSAPQGTLRRCPLAATIDRFLHAAVFWDTTSVPIQLQIEALDDEEVEDEEDEMYSTEDEDMENENKDMMDGDIMDEEEYEDMEE</sequence>
<dbReference type="AlphaFoldDB" id="A0A8S8ZTI4"/>
<organism evidence="2 3">
    <name type="scientific">Sordaria macrospora</name>
    <dbReference type="NCBI Taxonomy" id="5147"/>
    <lineage>
        <taxon>Eukaryota</taxon>
        <taxon>Fungi</taxon>
        <taxon>Dikarya</taxon>
        <taxon>Ascomycota</taxon>
        <taxon>Pezizomycotina</taxon>
        <taxon>Sordariomycetes</taxon>
        <taxon>Sordariomycetidae</taxon>
        <taxon>Sordariales</taxon>
        <taxon>Sordariaceae</taxon>
        <taxon>Sordaria</taxon>
    </lineage>
</organism>